<dbReference type="EMBL" id="MDJD01000054">
    <property type="protein sequence ID" value="OEJ99171.1"/>
    <property type="molecule type" value="Genomic_DNA"/>
</dbReference>
<evidence type="ECO:0000313" key="2">
    <source>
        <dbReference type="Proteomes" id="UP000095713"/>
    </source>
</evidence>
<evidence type="ECO:0000313" key="1">
    <source>
        <dbReference type="EMBL" id="OEJ99171.1"/>
    </source>
</evidence>
<organism evidence="1 2">
    <name type="scientific">Flavivirga aquatica</name>
    <dbReference type="NCBI Taxonomy" id="1849968"/>
    <lineage>
        <taxon>Bacteria</taxon>
        <taxon>Pseudomonadati</taxon>
        <taxon>Bacteroidota</taxon>
        <taxon>Flavobacteriia</taxon>
        <taxon>Flavobacteriales</taxon>
        <taxon>Flavobacteriaceae</taxon>
        <taxon>Flavivirga</taxon>
    </lineage>
</organism>
<reference evidence="1 2" key="1">
    <citation type="submission" date="2016-05" db="EMBL/GenBank/DDBJ databases">
        <title>Draft Genome Sequence of Algibacter sp. Strain SK-16 Isolated from the Surface Water of Aburatsubo Inlet.</title>
        <authorList>
            <person name="Wong S.-K."/>
            <person name="Yoshizawa S."/>
            <person name="Nakajima Y."/>
            <person name="Ogura Y."/>
            <person name="Tetsuya H."/>
            <person name="Hamasaki K."/>
        </authorList>
    </citation>
    <scope>NUCLEOTIDE SEQUENCE [LARGE SCALE GENOMIC DNA]</scope>
    <source>
        <strain evidence="1 2">SK-16</strain>
    </source>
</reference>
<name>A0A1E5SJ86_9FLAO</name>
<proteinExistence type="predicted"/>
<sequence>MYGQYDKFVTLEFEYNSDEYEKFGFRLMGTFLFDLDDRVELEKILQKDEIQRTDRKIKFSPSELEELTNDQKTDLDRDGILVSSIHTVSTLDLPKQNRFRELGKKEIQNVMHIKAPEFSGWEELNRVRFGFLNSRYSKGQNLSPQELVQYWAFRKHFNINIDKDDFKEVFENGDEALKEKIRLEELRAKYQELTIVEEEIEEFAKLVVKEIIYKNEIIEKEIAHSTERINEISDTYGSALENLKKICRGFDEKVIAFGEKTVFLEFERFVHIYARHVAETQIGEKFVNDKSVFQYKFDDIIRVIKMVVESVNDEIQEHFKQTPNRSFRRMGRRSIYVDGHYYRIEIEPNGKLKDFHPYNDDENTAADLEQN</sequence>
<gene>
    <name evidence="1" type="ORF">A8C32_08330</name>
</gene>
<dbReference type="AlphaFoldDB" id="A0A1E5SJ86"/>
<keyword evidence="2" id="KW-1185">Reference proteome</keyword>
<protein>
    <submittedName>
        <fullName evidence="1">Uncharacterized protein</fullName>
    </submittedName>
</protein>
<accession>A0A1E5SJ86</accession>
<dbReference type="Proteomes" id="UP000095713">
    <property type="component" value="Unassembled WGS sequence"/>
</dbReference>
<comment type="caution">
    <text evidence="1">The sequence shown here is derived from an EMBL/GenBank/DDBJ whole genome shotgun (WGS) entry which is preliminary data.</text>
</comment>